<gene>
    <name evidence="2" type="ORF">BIW11_13243</name>
</gene>
<organism evidence="2 3">
    <name type="scientific">Tropilaelaps mercedesae</name>
    <dbReference type="NCBI Taxonomy" id="418985"/>
    <lineage>
        <taxon>Eukaryota</taxon>
        <taxon>Metazoa</taxon>
        <taxon>Ecdysozoa</taxon>
        <taxon>Arthropoda</taxon>
        <taxon>Chelicerata</taxon>
        <taxon>Arachnida</taxon>
        <taxon>Acari</taxon>
        <taxon>Parasitiformes</taxon>
        <taxon>Mesostigmata</taxon>
        <taxon>Gamasina</taxon>
        <taxon>Dermanyssoidea</taxon>
        <taxon>Laelapidae</taxon>
        <taxon>Tropilaelaps</taxon>
    </lineage>
</organism>
<feature type="region of interest" description="Disordered" evidence="1">
    <location>
        <begin position="280"/>
        <end position="314"/>
    </location>
</feature>
<evidence type="ECO:0000313" key="3">
    <source>
        <dbReference type="Proteomes" id="UP000192247"/>
    </source>
</evidence>
<reference evidence="2 3" key="1">
    <citation type="journal article" date="2017" name="Gigascience">
        <title>Draft genome of the honey bee ectoparasitic mite, Tropilaelaps mercedesae, is shaped by the parasitic life history.</title>
        <authorList>
            <person name="Dong X."/>
            <person name="Armstrong S.D."/>
            <person name="Xia D."/>
            <person name="Makepeace B.L."/>
            <person name="Darby A.C."/>
            <person name="Kadowaki T."/>
        </authorList>
    </citation>
    <scope>NUCLEOTIDE SEQUENCE [LARGE SCALE GENOMIC DNA]</scope>
    <source>
        <strain evidence="2">Wuxi-XJTLU</strain>
    </source>
</reference>
<dbReference type="EMBL" id="MNPL01026901">
    <property type="protein sequence ID" value="OQR67899.1"/>
    <property type="molecule type" value="Genomic_DNA"/>
</dbReference>
<proteinExistence type="predicted"/>
<sequence length="344" mass="37214">MGPTIYIMERSYVDLRQFDADGEQISSEFHSFYTRRPERKTNDGISQRHLVDEYSPTNSAAPTPLHSLEDSSYQGESFGYHSLDSGLSVGLSPPAFSSSLRHCIRPETAATTTTVPYTSDFHSSIDRLSTIVSNGSALSTAEEFWNTPGSDSTTSPEKSSYSNSDKKVSHTYSAGNHSNYSGTSQRNDVDTLYRNNNCTVTGRWHRDRYKDSKMSTSGVPFITTLGCPASGLTHIPISVSDVDVELDLPGSSFGSACLSPPLAQGLSASSSSLNRLCVPGQGLSHSAPGSPRERKLSLPSSLHQRRPSLSGYAAAAEHARENARLRKLSSVGASMSHRLARVLI</sequence>
<name>A0A1V9X2T8_9ACAR</name>
<feature type="compositionally biased region" description="Polar residues" evidence="1">
    <location>
        <begin position="147"/>
        <end position="163"/>
    </location>
</feature>
<feature type="region of interest" description="Disordered" evidence="1">
    <location>
        <begin position="144"/>
        <end position="188"/>
    </location>
</feature>
<keyword evidence="3" id="KW-1185">Reference proteome</keyword>
<evidence type="ECO:0000256" key="1">
    <source>
        <dbReference type="SAM" id="MobiDB-lite"/>
    </source>
</evidence>
<protein>
    <submittedName>
        <fullName evidence="2">Uncharacterized protein</fullName>
    </submittedName>
</protein>
<dbReference type="AlphaFoldDB" id="A0A1V9X2T8"/>
<accession>A0A1V9X2T8</accession>
<comment type="caution">
    <text evidence="2">The sequence shown here is derived from an EMBL/GenBank/DDBJ whole genome shotgun (WGS) entry which is preliminary data.</text>
</comment>
<dbReference type="Proteomes" id="UP000192247">
    <property type="component" value="Unassembled WGS sequence"/>
</dbReference>
<feature type="compositionally biased region" description="Polar residues" evidence="1">
    <location>
        <begin position="170"/>
        <end position="186"/>
    </location>
</feature>
<evidence type="ECO:0000313" key="2">
    <source>
        <dbReference type="EMBL" id="OQR67899.1"/>
    </source>
</evidence>
<dbReference type="InParanoid" id="A0A1V9X2T8"/>